<reference evidence="1" key="1">
    <citation type="submission" date="2020-07" db="EMBL/GenBank/DDBJ databases">
        <title>Multicomponent nature underlies the extraordinary mechanical properties of spider dragline silk.</title>
        <authorList>
            <person name="Kono N."/>
            <person name="Nakamura H."/>
            <person name="Mori M."/>
            <person name="Yoshida Y."/>
            <person name="Ohtoshi R."/>
            <person name="Malay A.D."/>
            <person name="Moran D.A.P."/>
            <person name="Tomita M."/>
            <person name="Numata K."/>
            <person name="Arakawa K."/>
        </authorList>
    </citation>
    <scope>NUCLEOTIDE SEQUENCE</scope>
</reference>
<dbReference type="EMBL" id="BMAO01031088">
    <property type="protein sequence ID" value="GFQ72209.1"/>
    <property type="molecule type" value="Genomic_DNA"/>
</dbReference>
<proteinExistence type="predicted"/>
<sequence>MTIIVQLEVFKPEQNVSGHSANSHLMRTLEDWIKWGQVEQSIMCESEPWFHFGIHIQMKIKYGANVHRFTQWSKQVQKFKGTVNAIRAKPYGEILDRHFVHGDSVLSV</sequence>
<name>A0A8X6F8B7_TRICU</name>
<dbReference type="Proteomes" id="UP000887116">
    <property type="component" value="Unassembled WGS sequence"/>
</dbReference>
<gene>
    <name evidence="1" type="ORF">TNCT_717781</name>
</gene>
<protein>
    <submittedName>
        <fullName evidence="1">Uncharacterized protein</fullName>
    </submittedName>
</protein>
<keyword evidence="2" id="KW-1185">Reference proteome</keyword>
<evidence type="ECO:0000313" key="1">
    <source>
        <dbReference type="EMBL" id="GFQ72209.1"/>
    </source>
</evidence>
<comment type="caution">
    <text evidence="1">The sequence shown here is derived from an EMBL/GenBank/DDBJ whole genome shotgun (WGS) entry which is preliminary data.</text>
</comment>
<evidence type="ECO:0000313" key="2">
    <source>
        <dbReference type="Proteomes" id="UP000887116"/>
    </source>
</evidence>
<organism evidence="1 2">
    <name type="scientific">Trichonephila clavata</name>
    <name type="common">Joro spider</name>
    <name type="synonym">Nephila clavata</name>
    <dbReference type="NCBI Taxonomy" id="2740835"/>
    <lineage>
        <taxon>Eukaryota</taxon>
        <taxon>Metazoa</taxon>
        <taxon>Ecdysozoa</taxon>
        <taxon>Arthropoda</taxon>
        <taxon>Chelicerata</taxon>
        <taxon>Arachnida</taxon>
        <taxon>Araneae</taxon>
        <taxon>Araneomorphae</taxon>
        <taxon>Entelegynae</taxon>
        <taxon>Araneoidea</taxon>
        <taxon>Nephilidae</taxon>
        <taxon>Trichonephila</taxon>
    </lineage>
</organism>
<accession>A0A8X6F8B7</accession>
<dbReference type="AlphaFoldDB" id="A0A8X6F8B7"/>